<evidence type="ECO:0000256" key="3">
    <source>
        <dbReference type="ARBA" id="ARBA00016923"/>
    </source>
</evidence>
<dbReference type="InterPro" id="IPR006075">
    <property type="entry name" value="Asn/Gln-tRNA_Trfase_suB/E_cat"/>
</dbReference>
<keyword evidence="13" id="KW-0808">Transferase</keyword>
<name>D0LUA7_HALO1</name>
<dbReference type="InterPro" id="IPR014746">
    <property type="entry name" value="Gln_synth/guanido_kin_cat_dom"/>
</dbReference>
<dbReference type="eggNOG" id="COG0064">
    <property type="taxonomic scope" value="Bacteria"/>
</dbReference>
<evidence type="ECO:0000313" key="13">
    <source>
        <dbReference type="EMBL" id="ACY19230.1"/>
    </source>
</evidence>
<keyword evidence="6 11" id="KW-0067">ATP-binding</keyword>
<dbReference type="NCBIfam" id="TIGR00133">
    <property type="entry name" value="gatB"/>
    <property type="match status" value="1"/>
</dbReference>
<dbReference type="EMBL" id="CP001804">
    <property type="protein sequence ID" value="ACY19230.1"/>
    <property type="molecule type" value="Genomic_DNA"/>
</dbReference>
<dbReference type="NCBIfam" id="NF004014">
    <property type="entry name" value="PRK05477.1-4"/>
    <property type="match status" value="1"/>
</dbReference>
<evidence type="ECO:0000256" key="5">
    <source>
        <dbReference type="ARBA" id="ARBA00022741"/>
    </source>
</evidence>
<dbReference type="HAMAP" id="MF_00121">
    <property type="entry name" value="GatB"/>
    <property type="match status" value="1"/>
</dbReference>
<gene>
    <name evidence="11" type="primary">gatB</name>
    <name evidence="13" type="ordered locus">Hoch_6766</name>
</gene>
<evidence type="ECO:0000256" key="11">
    <source>
        <dbReference type="HAMAP-Rule" id="MF_00121"/>
    </source>
</evidence>
<dbReference type="SMART" id="SM00845">
    <property type="entry name" value="GatB_Yqey"/>
    <property type="match status" value="1"/>
</dbReference>
<keyword evidence="5 11" id="KW-0547">Nucleotide-binding</keyword>
<dbReference type="GO" id="GO:0050566">
    <property type="term" value="F:asparaginyl-tRNA synthase (glutamine-hydrolyzing) activity"/>
    <property type="evidence" value="ECO:0007669"/>
    <property type="project" value="RHEA"/>
</dbReference>
<dbReference type="SUPFAM" id="SSF55931">
    <property type="entry name" value="Glutamine synthetase/guanido kinase"/>
    <property type="match status" value="1"/>
</dbReference>
<comment type="similarity">
    <text evidence="1 11">Belongs to the GatB/GatE family. GatB subfamily.</text>
</comment>
<accession>D0LUA7</accession>
<organism evidence="13 14">
    <name type="scientific">Haliangium ochraceum (strain DSM 14365 / JCM 11303 / SMP-2)</name>
    <dbReference type="NCBI Taxonomy" id="502025"/>
    <lineage>
        <taxon>Bacteria</taxon>
        <taxon>Pseudomonadati</taxon>
        <taxon>Myxococcota</taxon>
        <taxon>Polyangia</taxon>
        <taxon>Haliangiales</taxon>
        <taxon>Kofleriaceae</taxon>
        <taxon>Haliangium</taxon>
    </lineage>
</organism>
<dbReference type="InterPro" id="IPR017959">
    <property type="entry name" value="Asn/Gln-tRNA_amidoTrfase_suB/E"/>
</dbReference>
<dbReference type="InterPro" id="IPR004413">
    <property type="entry name" value="GatB"/>
</dbReference>
<dbReference type="Proteomes" id="UP000001880">
    <property type="component" value="Chromosome"/>
</dbReference>
<evidence type="ECO:0000313" key="14">
    <source>
        <dbReference type="Proteomes" id="UP000001880"/>
    </source>
</evidence>
<protein>
    <recommendedName>
        <fullName evidence="3 11">Aspartyl/glutamyl-tRNA(Asn/Gln) amidotransferase subunit B</fullName>
        <shortName evidence="11">Asp/Glu-ADT subunit B</shortName>
        <ecNumber evidence="11">6.3.5.-</ecNumber>
    </recommendedName>
</protein>
<dbReference type="EC" id="6.3.5.-" evidence="11"/>
<evidence type="ECO:0000256" key="1">
    <source>
        <dbReference type="ARBA" id="ARBA00005306"/>
    </source>
</evidence>
<dbReference type="Pfam" id="PF02637">
    <property type="entry name" value="GatB_Yqey"/>
    <property type="match status" value="1"/>
</dbReference>
<comment type="catalytic activity">
    <reaction evidence="10 11">
        <text>L-glutamyl-tRNA(Gln) + L-glutamine + ATP + H2O = L-glutaminyl-tRNA(Gln) + L-glutamate + ADP + phosphate + H(+)</text>
        <dbReference type="Rhea" id="RHEA:17521"/>
        <dbReference type="Rhea" id="RHEA-COMP:9681"/>
        <dbReference type="Rhea" id="RHEA-COMP:9684"/>
        <dbReference type="ChEBI" id="CHEBI:15377"/>
        <dbReference type="ChEBI" id="CHEBI:15378"/>
        <dbReference type="ChEBI" id="CHEBI:29985"/>
        <dbReference type="ChEBI" id="CHEBI:30616"/>
        <dbReference type="ChEBI" id="CHEBI:43474"/>
        <dbReference type="ChEBI" id="CHEBI:58359"/>
        <dbReference type="ChEBI" id="CHEBI:78520"/>
        <dbReference type="ChEBI" id="CHEBI:78521"/>
        <dbReference type="ChEBI" id="CHEBI:456216"/>
    </reaction>
</comment>
<dbReference type="PANTHER" id="PTHR11659:SF0">
    <property type="entry name" value="GLUTAMYL-TRNA(GLN) AMIDOTRANSFERASE SUBUNIT B, MITOCHONDRIAL"/>
    <property type="match status" value="1"/>
</dbReference>
<dbReference type="InterPro" id="IPR018027">
    <property type="entry name" value="Asn/Gln_amidotransferase"/>
</dbReference>
<dbReference type="RefSeq" id="WP_012831822.1">
    <property type="nucleotide sequence ID" value="NC_013440.1"/>
</dbReference>
<evidence type="ECO:0000256" key="6">
    <source>
        <dbReference type="ARBA" id="ARBA00022840"/>
    </source>
</evidence>
<dbReference type="STRING" id="502025.Hoch_6766"/>
<evidence type="ECO:0000256" key="9">
    <source>
        <dbReference type="ARBA" id="ARBA00047380"/>
    </source>
</evidence>
<comment type="subunit">
    <text evidence="2 11">Heterotrimer of A, B and C subunits.</text>
</comment>
<sequence length="479" mass="52185">MSAWEAVIGLEVHVQLGTASKAFSGSAVEFGAEPNTLVDPTVLGLPGSLPVFNRQACALAVRLGLALGCRIRSESRFARKHYFYPDLPKGYQISQFDEPLCEGGAIEFFLGDEFRSVPLTRIHLEEDAGKNIHQAGGTSLVDLNRAGVPLCEVVSEPALGSAEEAAEYMRALQRVVRYLGISDGDMEKGQLRCDANVSIRPRGETALGTRAELKNINSFRFVQHAIEHEIARQIRIRESGGTLVQETRLWDSDAGVSRSMRSKEESEDYRYFPDPDLPVLAVDAAFLEQVRAELPELPSARHRRYVGDFGLSADDARTLSAERELAEYFDAAVDAYGGAAGAKPLANWIQSELLRELNRESRSVAECAIAPAHLAELVRMIDDGTISGKIAKRVFGDMYSSGDAPAVIVEREGLTQISDEGAIEAVVRHVVEANPGQAAGYRGGKTKLIGFFVGQVMKETGGQANPKLVNELLRRVLDS</sequence>
<dbReference type="GO" id="GO:0005524">
    <property type="term" value="F:ATP binding"/>
    <property type="evidence" value="ECO:0007669"/>
    <property type="project" value="UniProtKB-KW"/>
</dbReference>
<dbReference type="InterPro" id="IPR017958">
    <property type="entry name" value="Gln-tRNA_amidoTrfase_suB_CS"/>
</dbReference>
<comment type="catalytic activity">
    <reaction evidence="9 11">
        <text>L-aspartyl-tRNA(Asn) + L-glutamine + ATP + H2O = L-asparaginyl-tRNA(Asn) + L-glutamate + ADP + phosphate + 2 H(+)</text>
        <dbReference type="Rhea" id="RHEA:14513"/>
        <dbReference type="Rhea" id="RHEA-COMP:9674"/>
        <dbReference type="Rhea" id="RHEA-COMP:9677"/>
        <dbReference type="ChEBI" id="CHEBI:15377"/>
        <dbReference type="ChEBI" id="CHEBI:15378"/>
        <dbReference type="ChEBI" id="CHEBI:29985"/>
        <dbReference type="ChEBI" id="CHEBI:30616"/>
        <dbReference type="ChEBI" id="CHEBI:43474"/>
        <dbReference type="ChEBI" id="CHEBI:58359"/>
        <dbReference type="ChEBI" id="CHEBI:78515"/>
        <dbReference type="ChEBI" id="CHEBI:78516"/>
        <dbReference type="ChEBI" id="CHEBI:456216"/>
    </reaction>
</comment>
<dbReference type="GO" id="GO:0016740">
    <property type="term" value="F:transferase activity"/>
    <property type="evidence" value="ECO:0007669"/>
    <property type="project" value="UniProtKB-KW"/>
</dbReference>
<proteinExistence type="inferred from homology"/>
<dbReference type="KEGG" id="hoh:Hoch_6766"/>
<evidence type="ECO:0000256" key="10">
    <source>
        <dbReference type="ARBA" id="ARBA00047913"/>
    </source>
</evidence>
<dbReference type="HOGENOM" id="CLU_019240_0_0_7"/>
<feature type="domain" description="Asn/Gln amidotransferase" evidence="12">
    <location>
        <begin position="327"/>
        <end position="477"/>
    </location>
</feature>
<dbReference type="GO" id="GO:0006412">
    <property type="term" value="P:translation"/>
    <property type="evidence" value="ECO:0007669"/>
    <property type="project" value="UniProtKB-UniRule"/>
</dbReference>
<dbReference type="InterPro" id="IPR042114">
    <property type="entry name" value="GatB_C_1"/>
</dbReference>
<dbReference type="GO" id="GO:0050567">
    <property type="term" value="F:glutaminyl-tRNA synthase (glutamine-hydrolyzing) activity"/>
    <property type="evidence" value="ECO:0007669"/>
    <property type="project" value="UniProtKB-UniRule"/>
</dbReference>
<dbReference type="FunFam" id="1.10.10.410:FF:000001">
    <property type="entry name" value="Aspartyl/glutamyl-tRNA(Asn/Gln) amidotransferase subunit B"/>
    <property type="match status" value="1"/>
</dbReference>
<reference evidence="13 14" key="1">
    <citation type="journal article" date="2010" name="Stand. Genomic Sci.">
        <title>Complete genome sequence of Haliangium ochraceum type strain (SMP-2).</title>
        <authorList>
            <consortium name="US DOE Joint Genome Institute (JGI-PGF)"/>
            <person name="Ivanova N."/>
            <person name="Daum C."/>
            <person name="Lang E."/>
            <person name="Abt B."/>
            <person name="Kopitz M."/>
            <person name="Saunders E."/>
            <person name="Lapidus A."/>
            <person name="Lucas S."/>
            <person name="Glavina Del Rio T."/>
            <person name="Nolan M."/>
            <person name="Tice H."/>
            <person name="Copeland A."/>
            <person name="Cheng J.F."/>
            <person name="Chen F."/>
            <person name="Bruce D."/>
            <person name="Goodwin L."/>
            <person name="Pitluck S."/>
            <person name="Mavromatis K."/>
            <person name="Pati A."/>
            <person name="Mikhailova N."/>
            <person name="Chen A."/>
            <person name="Palaniappan K."/>
            <person name="Land M."/>
            <person name="Hauser L."/>
            <person name="Chang Y.J."/>
            <person name="Jeffries C.D."/>
            <person name="Detter J.C."/>
            <person name="Brettin T."/>
            <person name="Rohde M."/>
            <person name="Goker M."/>
            <person name="Bristow J."/>
            <person name="Markowitz V."/>
            <person name="Eisen J.A."/>
            <person name="Hugenholtz P."/>
            <person name="Kyrpides N.C."/>
            <person name="Klenk H.P."/>
        </authorList>
    </citation>
    <scope>NUCLEOTIDE SEQUENCE [LARGE SCALE GENOMIC DNA]</scope>
    <source>
        <strain evidence="14">DSM 14365 / CIP 107738 / JCM 11303 / AJ 13395 / SMP-2</strain>
    </source>
</reference>
<dbReference type="PANTHER" id="PTHR11659">
    <property type="entry name" value="GLUTAMYL-TRNA GLN AMIDOTRANSFERASE SUBUNIT B MITOCHONDRIAL AND PROKARYOTIC PET112-RELATED"/>
    <property type="match status" value="1"/>
</dbReference>
<dbReference type="OrthoDB" id="9804078at2"/>
<dbReference type="InterPro" id="IPR003789">
    <property type="entry name" value="Asn/Gln_tRNA_amidoTrase-B-like"/>
</dbReference>
<evidence type="ECO:0000256" key="8">
    <source>
        <dbReference type="ARBA" id="ARBA00024799"/>
    </source>
</evidence>
<dbReference type="Pfam" id="PF02934">
    <property type="entry name" value="GatB_N"/>
    <property type="match status" value="1"/>
</dbReference>
<dbReference type="InterPro" id="IPR023168">
    <property type="entry name" value="GatB_Yqey_C_2"/>
</dbReference>
<evidence type="ECO:0000256" key="2">
    <source>
        <dbReference type="ARBA" id="ARBA00011123"/>
    </source>
</evidence>
<dbReference type="SUPFAM" id="SSF89095">
    <property type="entry name" value="GatB/YqeY motif"/>
    <property type="match status" value="1"/>
</dbReference>
<dbReference type="PROSITE" id="PS01234">
    <property type="entry name" value="GATB"/>
    <property type="match status" value="1"/>
</dbReference>
<keyword evidence="14" id="KW-1185">Reference proteome</keyword>
<dbReference type="GO" id="GO:0070681">
    <property type="term" value="P:glutaminyl-tRNAGln biosynthesis via transamidation"/>
    <property type="evidence" value="ECO:0007669"/>
    <property type="project" value="TreeGrafter"/>
</dbReference>
<comment type="function">
    <text evidence="8 11">Allows the formation of correctly charged Asn-tRNA(Asn) or Gln-tRNA(Gln) through the transamidation of misacylated Asp-tRNA(Asn) or Glu-tRNA(Gln) in organisms which lack either or both of asparaginyl-tRNA or glutaminyl-tRNA synthetases. The reaction takes place in the presence of glutamine and ATP through an activated phospho-Asp-tRNA(Asn) or phospho-Glu-tRNA(Gln).</text>
</comment>
<dbReference type="Gene3D" id="1.10.150.380">
    <property type="entry name" value="GatB domain, N-terminal subdomain"/>
    <property type="match status" value="1"/>
</dbReference>
<evidence type="ECO:0000256" key="7">
    <source>
        <dbReference type="ARBA" id="ARBA00022917"/>
    </source>
</evidence>
<dbReference type="AlphaFoldDB" id="D0LUA7"/>
<evidence type="ECO:0000256" key="4">
    <source>
        <dbReference type="ARBA" id="ARBA00022598"/>
    </source>
</evidence>
<keyword evidence="7 11" id="KW-0648">Protein biosynthesis</keyword>
<keyword evidence="4 11" id="KW-0436">Ligase</keyword>
<dbReference type="NCBIfam" id="NF004012">
    <property type="entry name" value="PRK05477.1-2"/>
    <property type="match status" value="1"/>
</dbReference>
<dbReference type="Gene3D" id="1.10.10.410">
    <property type="match status" value="1"/>
</dbReference>
<evidence type="ECO:0000259" key="12">
    <source>
        <dbReference type="SMART" id="SM00845"/>
    </source>
</evidence>